<organism evidence="1 2">
    <name type="scientific">Burkholderia diffusa</name>
    <dbReference type="NCBI Taxonomy" id="488732"/>
    <lineage>
        <taxon>Bacteria</taxon>
        <taxon>Pseudomonadati</taxon>
        <taxon>Pseudomonadota</taxon>
        <taxon>Betaproteobacteria</taxon>
        <taxon>Burkholderiales</taxon>
        <taxon>Burkholderiaceae</taxon>
        <taxon>Burkholderia</taxon>
        <taxon>Burkholderia cepacia complex</taxon>
    </lineage>
</organism>
<protein>
    <submittedName>
        <fullName evidence="1">Uncharacterized protein</fullName>
    </submittedName>
</protein>
<dbReference type="GeneID" id="93031082"/>
<accession>A0A6P2QMX8</accession>
<name>A0A6P2QMX8_9BURK</name>
<gene>
    <name evidence="1" type="ORF">BDI24065_05999</name>
</gene>
<dbReference type="Proteomes" id="UP000494125">
    <property type="component" value="Unassembled WGS sequence"/>
</dbReference>
<dbReference type="AlphaFoldDB" id="A0A6P2QMX8"/>
<reference evidence="1 2" key="1">
    <citation type="submission" date="2019-09" db="EMBL/GenBank/DDBJ databases">
        <authorList>
            <person name="Depoorter E."/>
        </authorList>
    </citation>
    <scope>NUCLEOTIDE SEQUENCE [LARGE SCALE GENOMIC DNA]</scope>
    <source>
        <strain evidence="1">LMG 24065</strain>
    </source>
</reference>
<dbReference type="EMBL" id="CABVPN010000041">
    <property type="protein sequence ID" value="VWC23680.1"/>
    <property type="molecule type" value="Genomic_DNA"/>
</dbReference>
<dbReference type="RefSeq" id="WP_151048650.1">
    <property type="nucleotide sequence ID" value="NZ_CABVPN010000041.1"/>
</dbReference>
<keyword evidence="2" id="KW-1185">Reference proteome</keyword>
<proteinExistence type="predicted"/>
<evidence type="ECO:0000313" key="2">
    <source>
        <dbReference type="Proteomes" id="UP000494125"/>
    </source>
</evidence>
<evidence type="ECO:0000313" key="1">
    <source>
        <dbReference type="EMBL" id="VWC23680.1"/>
    </source>
</evidence>
<sequence length="74" mass="8562">MVRKWNRYGGIRTDDVDIETHLAAGVMAAHGFWMARYAEREQWLRVQVRHCLTDFLPGDRTRLAAVHSGDFSTD</sequence>